<sequence length="135" mass="14632">MYRNILIPVSFDQDRDRDGAFRVATALADEGATITLLHVMEPIPGYVAAQIPAEIMAESRVEAEKRMTALAQGMPGAKTAIMSGHAGRNIAAFAKREAVDCLVLASHKHGVGDYFIGSTADWVVRHVDCCVHVIR</sequence>
<gene>
    <name evidence="3" type="ORF">ATO3_03935</name>
</gene>
<dbReference type="PRINTS" id="PR01438">
    <property type="entry name" value="UNVRSLSTRESS"/>
</dbReference>
<evidence type="ECO:0000313" key="4">
    <source>
        <dbReference type="Proteomes" id="UP000215377"/>
    </source>
</evidence>
<proteinExistence type="inferred from homology"/>
<dbReference type="PANTHER" id="PTHR46268:SF6">
    <property type="entry name" value="UNIVERSAL STRESS PROTEIN UP12"/>
    <property type="match status" value="1"/>
</dbReference>
<dbReference type="Gene3D" id="3.40.50.620">
    <property type="entry name" value="HUPs"/>
    <property type="match status" value="1"/>
</dbReference>
<dbReference type="CDD" id="cd00293">
    <property type="entry name" value="USP-like"/>
    <property type="match status" value="1"/>
</dbReference>
<reference evidence="3 4" key="1">
    <citation type="submission" date="2013-04" db="EMBL/GenBank/DDBJ databases">
        <title>Oceanicola sp. 22II1-22F33 Genome Sequencing.</title>
        <authorList>
            <person name="Lai Q."/>
            <person name="Li G."/>
            <person name="Shao Z."/>
        </authorList>
    </citation>
    <scope>NUCLEOTIDE SEQUENCE [LARGE SCALE GENOMIC DNA]</scope>
    <source>
        <strain evidence="3 4">22II1-22F33</strain>
    </source>
</reference>
<dbReference type="SUPFAM" id="SSF52402">
    <property type="entry name" value="Adenine nucleotide alpha hydrolases-like"/>
    <property type="match status" value="1"/>
</dbReference>
<dbReference type="InterPro" id="IPR006016">
    <property type="entry name" value="UspA"/>
</dbReference>
<comment type="similarity">
    <text evidence="1">Belongs to the universal stress protein A family.</text>
</comment>
<evidence type="ECO:0000259" key="2">
    <source>
        <dbReference type="Pfam" id="PF00582"/>
    </source>
</evidence>
<dbReference type="OrthoDB" id="9792500at2"/>
<protein>
    <submittedName>
        <fullName evidence="3">Universal stress protein</fullName>
    </submittedName>
</protein>
<feature type="domain" description="UspA" evidence="2">
    <location>
        <begin position="1"/>
        <end position="135"/>
    </location>
</feature>
<dbReference type="Proteomes" id="UP000215377">
    <property type="component" value="Unassembled WGS sequence"/>
</dbReference>
<dbReference type="InterPro" id="IPR006015">
    <property type="entry name" value="Universal_stress_UspA"/>
</dbReference>
<dbReference type="InterPro" id="IPR014729">
    <property type="entry name" value="Rossmann-like_a/b/a_fold"/>
</dbReference>
<dbReference type="EMBL" id="AQQR01000001">
    <property type="protein sequence ID" value="OWU77807.1"/>
    <property type="molecule type" value="Genomic_DNA"/>
</dbReference>
<keyword evidence="4" id="KW-1185">Reference proteome</keyword>
<accession>A0A225NWU1</accession>
<dbReference type="PANTHER" id="PTHR46268">
    <property type="entry name" value="STRESS RESPONSE PROTEIN NHAX"/>
    <property type="match status" value="1"/>
</dbReference>
<evidence type="ECO:0000256" key="1">
    <source>
        <dbReference type="ARBA" id="ARBA00008791"/>
    </source>
</evidence>
<dbReference type="AlphaFoldDB" id="A0A225NWU1"/>
<dbReference type="RefSeq" id="WP_088648471.1">
    <property type="nucleotide sequence ID" value="NZ_AQQR01000001.1"/>
</dbReference>
<organism evidence="3 4">
    <name type="scientific">Marinibacterium profundimaris</name>
    <dbReference type="NCBI Taxonomy" id="1679460"/>
    <lineage>
        <taxon>Bacteria</taxon>
        <taxon>Pseudomonadati</taxon>
        <taxon>Pseudomonadota</taxon>
        <taxon>Alphaproteobacteria</taxon>
        <taxon>Rhodobacterales</taxon>
        <taxon>Paracoccaceae</taxon>
        <taxon>Marinibacterium</taxon>
    </lineage>
</organism>
<dbReference type="Pfam" id="PF00582">
    <property type="entry name" value="Usp"/>
    <property type="match status" value="1"/>
</dbReference>
<name>A0A225NWU1_9RHOB</name>
<evidence type="ECO:0000313" key="3">
    <source>
        <dbReference type="EMBL" id="OWU77807.1"/>
    </source>
</evidence>
<comment type="caution">
    <text evidence="3">The sequence shown here is derived from an EMBL/GenBank/DDBJ whole genome shotgun (WGS) entry which is preliminary data.</text>
</comment>